<evidence type="ECO:0000259" key="1">
    <source>
        <dbReference type="Pfam" id="PF01636"/>
    </source>
</evidence>
<comment type="caution">
    <text evidence="2">The sequence shown here is derived from an EMBL/GenBank/DDBJ whole genome shotgun (WGS) entry which is preliminary data.</text>
</comment>
<dbReference type="EMBL" id="JAULSN010000003">
    <property type="protein sequence ID" value="KAK3375653.1"/>
    <property type="molecule type" value="Genomic_DNA"/>
</dbReference>
<name>A0AAE0KF51_9PEZI</name>
<dbReference type="PANTHER" id="PTHR21310">
    <property type="entry name" value="AMINOGLYCOSIDE PHOSPHOTRANSFERASE-RELATED-RELATED"/>
    <property type="match status" value="1"/>
</dbReference>
<dbReference type="InterPro" id="IPR011009">
    <property type="entry name" value="Kinase-like_dom_sf"/>
</dbReference>
<reference evidence="2" key="2">
    <citation type="submission" date="2023-06" db="EMBL/GenBank/DDBJ databases">
        <authorList>
            <consortium name="Lawrence Berkeley National Laboratory"/>
            <person name="Haridas S."/>
            <person name="Hensen N."/>
            <person name="Bonometti L."/>
            <person name="Westerberg I."/>
            <person name="Brannstrom I.O."/>
            <person name="Guillou S."/>
            <person name="Cros-Aarteil S."/>
            <person name="Calhoun S."/>
            <person name="Kuo A."/>
            <person name="Mondo S."/>
            <person name="Pangilinan J."/>
            <person name="Riley R."/>
            <person name="Labutti K."/>
            <person name="Andreopoulos B."/>
            <person name="Lipzen A."/>
            <person name="Chen C."/>
            <person name="Yanf M."/>
            <person name="Daum C."/>
            <person name="Ng V."/>
            <person name="Clum A."/>
            <person name="Steindorff A."/>
            <person name="Ohm R."/>
            <person name="Martin F."/>
            <person name="Silar P."/>
            <person name="Natvig D."/>
            <person name="Lalanne C."/>
            <person name="Gautier V."/>
            <person name="Ament-Velasquez S.L."/>
            <person name="Kruys A."/>
            <person name="Hutchinson M.I."/>
            <person name="Powell A.J."/>
            <person name="Barry K."/>
            <person name="Miller A.N."/>
            <person name="Grigoriev I.V."/>
            <person name="Debuchy R."/>
            <person name="Gladieux P."/>
            <person name="Thoren M.H."/>
            <person name="Johannesson H."/>
        </authorList>
    </citation>
    <scope>NUCLEOTIDE SEQUENCE</scope>
    <source>
        <strain evidence="2">CBS 958.72</strain>
    </source>
</reference>
<sequence>MDGTADGVKSALSLIEDVGLPYPSGPLLASFVTEAMNPTIAARYVAAQLAHGDGSSLVSNWSHIIDSIAQNGSAPPPPDAVAQQDIIRRDGNRCCITGKPGTFRDPLVVAPILPVPSGWVTDKDGINDMLGAFFGPPYRDWWLSYVRNPDRLLPHKNHWLVRRSAAQAFAHGLVRLDRLEHSMVEYKIRHVLIKPEAPIELDGSFSLLGDHSRQGIEKVDARFIGSHARLSGAIQFLDISRTLSHAPMSPIATRTQHLRTVLLKPVTALCRLFSRVLLAGWRAVPSSVRFAAYGMLKRLGRHFYGQEPLAAAVQRLPLGLYLKYRADSDELRNEFNALRAVRQHTSIPTPSALDVAIAPRDRSGSSSSAAYLLSTRVPGLPLSRCLHVLSDNDCDQITAQLRDYLAQLRNMPIPSSPGNAISNTLGEACREPRIGGARPIGPFPDESSFNQVLRFSDDPARQGHRILFTHADLNPRNILVDQVTRTDGSTGWSVTGIVDWESTGHYPEYWEYTKAMFEGFRWPRRYNNLIHAVFRALGDYSREFEVERRSWESGDAV</sequence>
<feature type="domain" description="Aminoglycoside phosphotransferase" evidence="1">
    <location>
        <begin position="328"/>
        <end position="536"/>
    </location>
</feature>
<evidence type="ECO:0000313" key="2">
    <source>
        <dbReference type="EMBL" id="KAK3375653.1"/>
    </source>
</evidence>
<proteinExistence type="predicted"/>
<keyword evidence="3" id="KW-1185">Reference proteome</keyword>
<reference evidence="2" key="1">
    <citation type="journal article" date="2023" name="Mol. Phylogenet. Evol.">
        <title>Genome-scale phylogeny and comparative genomics of the fungal order Sordariales.</title>
        <authorList>
            <person name="Hensen N."/>
            <person name="Bonometti L."/>
            <person name="Westerberg I."/>
            <person name="Brannstrom I.O."/>
            <person name="Guillou S."/>
            <person name="Cros-Aarteil S."/>
            <person name="Calhoun S."/>
            <person name="Haridas S."/>
            <person name="Kuo A."/>
            <person name="Mondo S."/>
            <person name="Pangilinan J."/>
            <person name="Riley R."/>
            <person name="LaButti K."/>
            <person name="Andreopoulos B."/>
            <person name="Lipzen A."/>
            <person name="Chen C."/>
            <person name="Yan M."/>
            <person name="Daum C."/>
            <person name="Ng V."/>
            <person name="Clum A."/>
            <person name="Steindorff A."/>
            <person name="Ohm R.A."/>
            <person name="Martin F."/>
            <person name="Silar P."/>
            <person name="Natvig D.O."/>
            <person name="Lalanne C."/>
            <person name="Gautier V."/>
            <person name="Ament-Velasquez S.L."/>
            <person name="Kruys A."/>
            <person name="Hutchinson M.I."/>
            <person name="Powell A.J."/>
            <person name="Barry K."/>
            <person name="Miller A.N."/>
            <person name="Grigoriev I.V."/>
            <person name="Debuchy R."/>
            <person name="Gladieux P."/>
            <person name="Hiltunen Thoren M."/>
            <person name="Johannesson H."/>
        </authorList>
    </citation>
    <scope>NUCLEOTIDE SEQUENCE</scope>
    <source>
        <strain evidence="2">CBS 958.72</strain>
    </source>
</reference>
<dbReference type="Pfam" id="PF01636">
    <property type="entry name" value="APH"/>
    <property type="match status" value="1"/>
</dbReference>
<evidence type="ECO:0000313" key="3">
    <source>
        <dbReference type="Proteomes" id="UP001287356"/>
    </source>
</evidence>
<dbReference type="PANTHER" id="PTHR21310:SF58">
    <property type="entry name" value="AMINOGLYCOSIDE PHOSPHOTRANSFERASE DOMAIN-CONTAINING PROTEIN"/>
    <property type="match status" value="1"/>
</dbReference>
<protein>
    <recommendedName>
        <fullName evidence="1">Aminoglycoside phosphotransferase domain-containing protein</fullName>
    </recommendedName>
</protein>
<accession>A0AAE0KF51</accession>
<dbReference type="InterPro" id="IPR051678">
    <property type="entry name" value="AGP_Transferase"/>
</dbReference>
<dbReference type="SUPFAM" id="SSF56112">
    <property type="entry name" value="Protein kinase-like (PK-like)"/>
    <property type="match status" value="1"/>
</dbReference>
<organism evidence="2 3">
    <name type="scientific">Lasiosphaeria ovina</name>
    <dbReference type="NCBI Taxonomy" id="92902"/>
    <lineage>
        <taxon>Eukaryota</taxon>
        <taxon>Fungi</taxon>
        <taxon>Dikarya</taxon>
        <taxon>Ascomycota</taxon>
        <taxon>Pezizomycotina</taxon>
        <taxon>Sordariomycetes</taxon>
        <taxon>Sordariomycetidae</taxon>
        <taxon>Sordariales</taxon>
        <taxon>Lasiosphaeriaceae</taxon>
        <taxon>Lasiosphaeria</taxon>
    </lineage>
</organism>
<dbReference type="InterPro" id="IPR002575">
    <property type="entry name" value="Aminoglycoside_PTrfase"/>
</dbReference>
<dbReference type="Proteomes" id="UP001287356">
    <property type="component" value="Unassembled WGS sequence"/>
</dbReference>
<dbReference type="AlphaFoldDB" id="A0AAE0KF51"/>
<gene>
    <name evidence="2" type="ORF">B0T24DRAFT_205006</name>
</gene>